<proteinExistence type="predicted"/>
<name>A0ABR1NWW9_DIAER</name>
<evidence type="ECO:0000313" key="2">
    <source>
        <dbReference type="EMBL" id="KAK7718781.1"/>
    </source>
</evidence>
<organism evidence="2 3">
    <name type="scientific">Diaporthe eres</name>
    <name type="common">Phomopsis oblonga</name>
    <dbReference type="NCBI Taxonomy" id="83184"/>
    <lineage>
        <taxon>Eukaryota</taxon>
        <taxon>Fungi</taxon>
        <taxon>Dikarya</taxon>
        <taxon>Ascomycota</taxon>
        <taxon>Pezizomycotina</taxon>
        <taxon>Sordariomycetes</taxon>
        <taxon>Sordariomycetidae</taxon>
        <taxon>Diaporthales</taxon>
        <taxon>Diaporthaceae</taxon>
        <taxon>Diaporthe</taxon>
        <taxon>Diaporthe eres species complex</taxon>
    </lineage>
</organism>
<protein>
    <submittedName>
        <fullName evidence="2">Uncharacterized protein</fullName>
    </submittedName>
</protein>
<comment type="caution">
    <text evidence="2">The sequence shown here is derived from an EMBL/GenBank/DDBJ whole genome shotgun (WGS) entry which is preliminary data.</text>
</comment>
<feature type="compositionally biased region" description="Polar residues" evidence="1">
    <location>
        <begin position="43"/>
        <end position="52"/>
    </location>
</feature>
<accession>A0ABR1NWW9</accession>
<feature type="region of interest" description="Disordered" evidence="1">
    <location>
        <begin position="1"/>
        <end position="63"/>
    </location>
</feature>
<dbReference type="EMBL" id="JAKNSF020000086">
    <property type="protein sequence ID" value="KAK7718781.1"/>
    <property type="molecule type" value="Genomic_DNA"/>
</dbReference>
<reference evidence="2 3" key="1">
    <citation type="submission" date="2024-02" db="EMBL/GenBank/DDBJ databases">
        <title>De novo assembly and annotation of 12 fungi associated with fruit tree decline syndrome in Ontario, Canada.</title>
        <authorList>
            <person name="Sulman M."/>
            <person name="Ellouze W."/>
            <person name="Ilyukhin E."/>
        </authorList>
    </citation>
    <scope>NUCLEOTIDE SEQUENCE [LARGE SCALE GENOMIC DNA]</scope>
    <source>
        <strain evidence="2 3">M169</strain>
    </source>
</reference>
<gene>
    <name evidence="2" type="ORF">SLS63_010387</name>
</gene>
<dbReference type="Proteomes" id="UP001430848">
    <property type="component" value="Unassembled WGS sequence"/>
</dbReference>
<evidence type="ECO:0000313" key="3">
    <source>
        <dbReference type="Proteomes" id="UP001430848"/>
    </source>
</evidence>
<keyword evidence="3" id="KW-1185">Reference proteome</keyword>
<evidence type="ECO:0000256" key="1">
    <source>
        <dbReference type="SAM" id="MobiDB-lite"/>
    </source>
</evidence>
<feature type="compositionally biased region" description="Low complexity" evidence="1">
    <location>
        <begin position="20"/>
        <end position="32"/>
    </location>
</feature>
<sequence>MSSAFAEAGALERGTNADQAPPVVAEAIVPEVDGNGNGRNSDEPGSTTIPSSTDEDDLEPERDTGQVGLARLKSYDSRFNFYPAFPTGRSLVVESLAWEIHRVMMKMKAQRKKIKAKHHVEPCRLSRGKRDRKKWDKMMTKLQRKTTEYDLAFVNAKTVNEYECPREEALKTLQDWLNKQDSALRHLYNGQDVDGFLLTMCVLVSVLAQVTEKDEGRRWLLVFAYLATISALLS</sequence>